<feature type="active site" evidence="4">
    <location>
        <position position="54"/>
    </location>
</feature>
<dbReference type="AlphaFoldDB" id="A0A7S7NX20"/>
<comment type="catalytic activity">
    <reaction evidence="2 4">
        <text>L-methionyl-[protein] + [thioredoxin]-disulfide + H2O = L-methionyl-(S)-S-oxide-[protein] + [thioredoxin]-dithiol</text>
        <dbReference type="Rhea" id="RHEA:14217"/>
        <dbReference type="Rhea" id="RHEA-COMP:10698"/>
        <dbReference type="Rhea" id="RHEA-COMP:10700"/>
        <dbReference type="Rhea" id="RHEA-COMP:12313"/>
        <dbReference type="Rhea" id="RHEA-COMP:12315"/>
        <dbReference type="ChEBI" id="CHEBI:15377"/>
        <dbReference type="ChEBI" id="CHEBI:16044"/>
        <dbReference type="ChEBI" id="CHEBI:29950"/>
        <dbReference type="ChEBI" id="CHEBI:44120"/>
        <dbReference type="ChEBI" id="CHEBI:50058"/>
        <dbReference type="EC" id="1.8.4.11"/>
    </reaction>
</comment>
<dbReference type="PANTHER" id="PTHR43774:SF1">
    <property type="entry name" value="PEPTIDE METHIONINE SULFOXIDE REDUCTASE MSRA 2"/>
    <property type="match status" value="1"/>
</dbReference>
<evidence type="ECO:0000313" key="7">
    <source>
        <dbReference type="EMBL" id="QOY90764.1"/>
    </source>
</evidence>
<dbReference type="Gene3D" id="3.30.1060.10">
    <property type="entry name" value="Peptide methionine sulphoxide reductase MsrA"/>
    <property type="match status" value="1"/>
</dbReference>
<dbReference type="Pfam" id="PF01625">
    <property type="entry name" value="PMSR"/>
    <property type="match status" value="1"/>
</dbReference>
<feature type="chain" id="PRO_5033019203" description="Peptide methionine sulfoxide reductase MsrA" evidence="5">
    <location>
        <begin position="28"/>
        <end position="223"/>
    </location>
</feature>
<keyword evidence="1 4" id="KW-0560">Oxidoreductase</keyword>
<evidence type="ECO:0000256" key="4">
    <source>
        <dbReference type="HAMAP-Rule" id="MF_01401"/>
    </source>
</evidence>
<dbReference type="HAMAP" id="MF_01401">
    <property type="entry name" value="MsrA"/>
    <property type="match status" value="1"/>
</dbReference>
<evidence type="ECO:0000256" key="1">
    <source>
        <dbReference type="ARBA" id="ARBA00023002"/>
    </source>
</evidence>
<feature type="domain" description="Peptide methionine sulphoxide reductase MsrA" evidence="6">
    <location>
        <begin position="47"/>
        <end position="199"/>
    </location>
</feature>
<comment type="catalytic activity">
    <reaction evidence="3 4">
        <text>[thioredoxin]-disulfide + L-methionine + H2O = L-methionine (S)-S-oxide + [thioredoxin]-dithiol</text>
        <dbReference type="Rhea" id="RHEA:19993"/>
        <dbReference type="Rhea" id="RHEA-COMP:10698"/>
        <dbReference type="Rhea" id="RHEA-COMP:10700"/>
        <dbReference type="ChEBI" id="CHEBI:15377"/>
        <dbReference type="ChEBI" id="CHEBI:29950"/>
        <dbReference type="ChEBI" id="CHEBI:50058"/>
        <dbReference type="ChEBI" id="CHEBI:57844"/>
        <dbReference type="ChEBI" id="CHEBI:58772"/>
        <dbReference type="EC" id="1.8.4.11"/>
    </reaction>
</comment>
<evidence type="ECO:0000259" key="6">
    <source>
        <dbReference type="Pfam" id="PF01625"/>
    </source>
</evidence>
<comment type="similarity">
    <text evidence="4">Belongs to the MsrA Met sulfoxide reductase family.</text>
</comment>
<dbReference type="InterPro" id="IPR002569">
    <property type="entry name" value="Met_Sox_Rdtase_MsrA_dom"/>
</dbReference>
<dbReference type="SUPFAM" id="SSF55068">
    <property type="entry name" value="Peptide methionine sulfoxide reductase"/>
    <property type="match status" value="1"/>
</dbReference>
<sequence>MAIKPILSRLPALLFATLAGGGAMVTAATGNFPDPVVDAKPAQGKQTAVLAGGCFWCTEAVFEMVEGVDDVISGYAGGTKDTAKYDIVSTGRTGHAESILITFEPAKISYGQLLKIFFSVAHDPTSLNRQGADIGTQYRSAIFYANEEQKHVAEAYIKQLNDAQALKKPIVTQVVPLDKFYTAENYHQNYATLNHENPYIVNVSDPKVEKLKKMYPGCVRKRK</sequence>
<dbReference type="PANTHER" id="PTHR43774">
    <property type="entry name" value="PEPTIDE METHIONINE SULFOXIDE REDUCTASE"/>
    <property type="match status" value="1"/>
</dbReference>
<name>A0A7S7NX20_PALFE</name>
<dbReference type="KEGG" id="pfer:IRI77_12700"/>
<reference evidence="7 8" key="1">
    <citation type="submission" date="2020-10" db="EMBL/GenBank/DDBJ databases">
        <title>Complete genome sequence of Paludibaculum fermentans P105T, a facultatively anaerobic acidobacterium capable of dissimilatory Fe(III) reduction.</title>
        <authorList>
            <person name="Dedysh S.N."/>
            <person name="Beletsky A.V."/>
            <person name="Kulichevskaya I.S."/>
            <person name="Mardanov A.V."/>
            <person name="Ravin N.V."/>
        </authorList>
    </citation>
    <scope>NUCLEOTIDE SEQUENCE [LARGE SCALE GENOMIC DNA]</scope>
    <source>
        <strain evidence="7 8">P105</strain>
    </source>
</reference>
<keyword evidence="8" id="KW-1185">Reference proteome</keyword>
<dbReference type="EC" id="1.8.4.11" evidence="4"/>
<dbReference type="EMBL" id="CP063849">
    <property type="protein sequence ID" value="QOY90764.1"/>
    <property type="molecule type" value="Genomic_DNA"/>
</dbReference>
<dbReference type="NCBIfam" id="TIGR00401">
    <property type="entry name" value="msrA"/>
    <property type="match status" value="1"/>
</dbReference>
<evidence type="ECO:0000256" key="3">
    <source>
        <dbReference type="ARBA" id="ARBA00048782"/>
    </source>
</evidence>
<evidence type="ECO:0000256" key="2">
    <source>
        <dbReference type="ARBA" id="ARBA00047806"/>
    </source>
</evidence>
<accession>A0A7S7NX20</accession>
<feature type="signal peptide" evidence="5">
    <location>
        <begin position="1"/>
        <end position="27"/>
    </location>
</feature>
<evidence type="ECO:0000313" key="8">
    <source>
        <dbReference type="Proteomes" id="UP000593892"/>
    </source>
</evidence>
<proteinExistence type="inferred from homology"/>
<evidence type="ECO:0000256" key="5">
    <source>
        <dbReference type="SAM" id="SignalP"/>
    </source>
</evidence>
<protein>
    <recommendedName>
        <fullName evidence="4">Peptide methionine sulfoxide reductase MsrA</fullName>
        <shortName evidence="4">Protein-methionine-S-oxide reductase</shortName>
        <ecNumber evidence="4">1.8.4.11</ecNumber>
    </recommendedName>
    <alternativeName>
        <fullName evidence="4">Peptide-methionine (S)-S-oxide reductase</fullName>
        <shortName evidence="4">Peptide Met(O) reductase</shortName>
    </alternativeName>
</protein>
<keyword evidence="5" id="KW-0732">Signal</keyword>
<dbReference type="InterPro" id="IPR036509">
    <property type="entry name" value="Met_Sox_Rdtase_MsrA_sf"/>
</dbReference>
<dbReference type="GO" id="GO:0008113">
    <property type="term" value="F:peptide-methionine (S)-S-oxide reductase activity"/>
    <property type="evidence" value="ECO:0007669"/>
    <property type="project" value="UniProtKB-UniRule"/>
</dbReference>
<dbReference type="Proteomes" id="UP000593892">
    <property type="component" value="Chromosome"/>
</dbReference>
<gene>
    <name evidence="4 7" type="primary">msrA</name>
    <name evidence="7" type="ORF">IRI77_12700</name>
</gene>
<comment type="function">
    <text evidence="4">Has an important function as a repair enzyme for proteins that have been inactivated by oxidation. Catalyzes the reversible oxidation-reduction of methionine sulfoxide in proteins to methionine.</text>
</comment>
<dbReference type="RefSeq" id="WP_194452421.1">
    <property type="nucleotide sequence ID" value="NZ_CP063849.1"/>
</dbReference>
<organism evidence="7 8">
    <name type="scientific">Paludibaculum fermentans</name>
    <dbReference type="NCBI Taxonomy" id="1473598"/>
    <lineage>
        <taxon>Bacteria</taxon>
        <taxon>Pseudomonadati</taxon>
        <taxon>Acidobacteriota</taxon>
        <taxon>Terriglobia</taxon>
        <taxon>Bryobacterales</taxon>
        <taxon>Bryobacteraceae</taxon>
        <taxon>Paludibaculum</taxon>
    </lineage>
</organism>